<dbReference type="SUPFAM" id="SSF53098">
    <property type="entry name" value="Ribonuclease H-like"/>
    <property type="match status" value="1"/>
</dbReference>
<dbReference type="SUPFAM" id="SSF88697">
    <property type="entry name" value="PUA domain-like"/>
    <property type="match status" value="1"/>
</dbReference>
<protein>
    <recommendedName>
        <fullName evidence="1">ASCH domain-containing protein</fullName>
    </recommendedName>
</protein>
<name>A0ABQ5UPU4_9HYPH</name>
<dbReference type="InterPro" id="IPR015947">
    <property type="entry name" value="PUA-like_sf"/>
</dbReference>
<dbReference type="EMBL" id="BSNI01000002">
    <property type="protein sequence ID" value="GLQ17269.1"/>
    <property type="molecule type" value="Genomic_DNA"/>
</dbReference>
<evidence type="ECO:0000313" key="2">
    <source>
        <dbReference type="EMBL" id="GLQ17269.1"/>
    </source>
</evidence>
<dbReference type="PANTHER" id="PTHR39203:SF1">
    <property type="entry name" value="CYTOPLASMIC PROTEIN"/>
    <property type="match status" value="1"/>
</dbReference>
<keyword evidence="3" id="KW-1185">Reference proteome</keyword>
<evidence type="ECO:0000259" key="1">
    <source>
        <dbReference type="SMART" id="SM01022"/>
    </source>
</evidence>
<dbReference type="InterPro" id="IPR009326">
    <property type="entry name" value="DUF984"/>
</dbReference>
<dbReference type="Gene3D" id="3.10.400.10">
    <property type="entry name" value="Sulfate adenylyltransferase"/>
    <property type="match status" value="1"/>
</dbReference>
<dbReference type="RefSeq" id="WP_348529137.1">
    <property type="nucleotide sequence ID" value="NZ_BSNI01000002.1"/>
</dbReference>
<feature type="domain" description="ASCH" evidence="1">
    <location>
        <begin position="211"/>
        <end position="329"/>
    </location>
</feature>
<sequence>MTSTSNDMDNAVYIVTDIEADGLSPLRNSMLSFASVAMNRRGDFLGEFEVVLEPRADREQDPHTMEWWKTEPEAYKAATTNAVAPEKAMADFVAWVKGFEGRRVFAAAPLIFDGPFVDHYLDTYLGLRAFATPNHSENVFAGGCADIYAMAGVIANSPHEKWTTRGVPDSWIGNQPHTHYAIDDARGFAHLLKRIFIVGGLAAKYRNLEIAEFGDGQELRDELVGLIVEGKKTATCGSLSIYEEEGEPLPKVGEQFIVPDWNGNPRCIIQATSVEVNSFDEVDEDFARAEGEGDLSFEFWRQAHIDFFTRNGGYSPDMKLVCERFELVEVFEQETTKE</sequence>
<accession>A0ABQ5UPU4</accession>
<dbReference type="InterPro" id="IPR036397">
    <property type="entry name" value="RNaseH_sf"/>
</dbReference>
<evidence type="ECO:0000313" key="3">
    <source>
        <dbReference type="Proteomes" id="UP001161405"/>
    </source>
</evidence>
<dbReference type="CDD" id="cd06553">
    <property type="entry name" value="ASCH_Ef3133_like"/>
    <property type="match status" value="1"/>
</dbReference>
<reference evidence="2" key="1">
    <citation type="journal article" date="2014" name="Int. J. Syst. Evol. Microbiol.">
        <title>Complete genome of a new Firmicutes species belonging to the dominant human colonic microbiota ('Ruminococcus bicirculans') reveals two chromosomes and a selective capacity to utilize plant glucans.</title>
        <authorList>
            <consortium name="NISC Comparative Sequencing Program"/>
            <person name="Wegmann U."/>
            <person name="Louis P."/>
            <person name="Goesmann A."/>
            <person name="Henrissat B."/>
            <person name="Duncan S.H."/>
            <person name="Flint H.J."/>
        </authorList>
    </citation>
    <scope>NUCLEOTIDE SEQUENCE</scope>
    <source>
        <strain evidence="2">NBRC 107169</strain>
    </source>
</reference>
<dbReference type="InterPro" id="IPR012337">
    <property type="entry name" value="RNaseH-like_sf"/>
</dbReference>
<dbReference type="Gene3D" id="3.30.420.10">
    <property type="entry name" value="Ribonuclease H-like superfamily/Ribonuclease H"/>
    <property type="match status" value="1"/>
</dbReference>
<dbReference type="SMART" id="SM01022">
    <property type="entry name" value="ASCH"/>
    <property type="match status" value="1"/>
</dbReference>
<dbReference type="Proteomes" id="UP001161405">
    <property type="component" value="Unassembled WGS sequence"/>
</dbReference>
<dbReference type="InterPro" id="IPR007374">
    <property type="entry name" value="ASCH_domain"/>
</dbReference>
<dbReference type="PANTHER" id="PTHR39203">
    <property type="entry name" value="CYTOPLASMIC PROTEIN-RELATED"/>
    <property type="match status" value="1"/>
</dbReference>
<organism evidence="2 3">
    <name type="scientific">Maritalea porphyrae</name>
    <dbReference type="NCBI Taxonomy" id="880732"/>
    <lineage>
        <taxon>Bacteria</taxon>
        <taxon>Pseudomonadati</taxon>
        <taxon>Pseudomonadota</taxon>
        <taxon>Alphaproteobacteria</taxon>
        <taxon>Hyphomicrobiales</taxon>
        <taxon>Devosiaceae</taxon>
        <taxon>Maritalea</taxon>
    </lineage>
</organism>
<reference evidence="2" key="2">
    <citation type="submission" date="2023-01" db="EMBL/GenBank/DDBJ databases">
        <title>Draft genome sequence of Maritalea porphyrae strain NBRC 107169.</title>
        <authorList>
            <person name="Sun Q."/>
            <person name="Mori K."/>
        </authorList>
    </citation>
    <scope>NUCLEOTIDE SEQUENCE</scope>
    <source>
        <strain evidence="2">NBRC 107169</strain>
    </source>
</reference>
<proteinExistence type="predicted"/>
<dbReference type="Pfam" id="PF04266">
    <property type="entry name" value="ASCH"/>
    <property type="match status" value="1"/>
</dbReference>
<comment type="caution">
    <text evidence="2">The sequence shown here is derived from an EMBL/GenBank/DDBJ whole genome shotgun (WGS) entry which is preliminary data.</text>
</comment>
<gene>
    <name evidence="2" type="ORF">GCM10007879_15180</name>
</gene>